<gene>
    <name evidence="9" type="ORF">SAMN05192589_102294</name>
</gene>
<dbReference type="AlphaFoldDB" id="A0A1G6LZW9"/>
<evidence type="ECO:0000256" key="6">
    <source>
        <dbReference type="ARBA" id="ARBA00023136"/>
    </source>
</evidence>
<keyword evidence="3" id="KW-1003">Cell membrane</keyword>
<evidence type="ECO:0000256" key="3">
    <source>
        <dbReference type="ARBA" id="ARBA00022475"/>
    </source>
</evidence>
<dbReference type="GO" id="GO:0005886">
    <property type="term" value="C:plasma membrane"/>
    <property type="evidence" value="ECO:0007669"/>
    <property type="project" value="UniProtKB-SubCell"/>
</dbReference>
<evidence type="ECO:0000313" key="9">
    <source>
        <dbReference type="EMBL" id="SDC48813.1"/>
    </source>
</evidence>
<reference evidence="9 10" key="1">
    <citation type="submission" date="2016-10" db="EMBL/GenBank/DDBJ databases">
        <authorList>
            <person name="de Groot N.N."/>
        </authorList>
    </citation>
    <scope>NUCLEOTIDE SEQUENCE [LARGE SCALE GENOMIC DNA]</scope>
    <source>
        <strain evidence="9 10">DSM 16619</strain>
    </source>
</reference>
<dbReference type="InterPro" id="IPR005254">
    <property type="entry name" value="Heme_biosyn_assoc_TPR_pro"/>
</dbReference>
<accession>A0A1G6LZW9</accession>
<dbReference type="Proteomes" id="UP000198781">
    <property type="component" value="Unassembled WGS sequence"/>
</dbReference>
<dbReference type="EMBL" id="FMZC01000002">
    <property type="protein sequence ID" value="SDC48813.1"/>
    <property type="molecule type" value="Genomic_DNA"/>
</dbReference>
<evidence type="ECO:0000256" key="2">
    <source>
        <dbReference type="ARBA" id="ARBA00004236"/>
    </source>
</evidence>
<feature type="domain" description="HemY N-terminal" evidence="8">
    <location>
        <begin position="26"/>
        <end position="115"/>
    </location>
</feature>
<comment type="subcellular location">
    <subcellularLocation>
        <location evidence="2">Cell membrane</location>
    </subcellularLocation>
    <subcellularLocation>
        <location evidence="1">Membrane</location>
        <topology evidence="1">Multi-pass membrane protein</topology>
    </subcellularLocation>
</comment>
<organism evidence="9 10">
    <name type="scientific">Paracidovorax valerianellae</name>
    <dbReference type="NCBI Taxonomy" id="187868"/>
    <lineage>
        <taxon>Bacteria</taxon>
        <taxon>Pseudomonadati</taxon>
        <taxon>Pseudomonadota</taxon>
        <taxon>Betaproteobacteria</taxon>
        <taxon>Burkholderiales</taxon>
        <taxon>Comamonadaceae</taxon>
        <taxon>Paracidovorax</taxon>
    </lineage>
</organism>
<evidence type="ECO:0000256" key="1">
    <source>
        <dbReference type="ARBA" id="ARBA00004141"/>
    </source>
</evidence>
<evidence type="ECO:0000313" key="10">
    <source>
        <dbReference type="Proteomes" id="UP000198781"/>
    </source>
</evidence>
<keyword evidence="10" id="KW-1185">Reference proteome</keyword>
<dbReference type="GO" id="GO:0042168">
    <property type="term" value="P:heme metabolic process"/>
    <property type="evidence" value="ECO:0007669"/>
    <property type="project" value="InterPro"/>
</dbReference>
<dbReference type="RefSeq" id="WP_092740606.1">
    <property type="nucleotide sequence ID" value="NZ_FMZC01000002.1"/>
</dbReference>
<dbReference type="STRING" id="187868.SAMN05192589_102294"/>
<dbReference type="OrthoDB" id="9151794at2"/>
<protein>
    <submittedName>
        <fullName evidence="9">HemY protein</fullName>
    </submittedName>
</protein>
<proteinExistence type="predicted"/>
<name>A0A1G6LZW9_9BURK</name>
<evidence type="ECO:0000256" key="5">
    <source>
        <dbReference type="ARBA" id="ARBA00022989"/>
    </source>
</evidence>
<evidence type="ECO:0000256" key="7">
    <source>
        <dbReference type="SAM" id="Phobius"/>
    </source>
</evidence>
<feature type="transmembrane region" description="Helical" evidence="7">
    <location>
        <begin position="40"/>
        <end position="66"/>
    </location>
</feature>
<dbReference type="Pfam" id="PF07219">
    <property type="entry name" value="HemY_N"/>
    <property type="match status" value="1"/>
</dbReference>
<sequence>MRAALWFLALFGVAVAAALFAGNNQGTVTLFWPPYRVDLSLNLVLLLLVGGFATLYAALRALAALLELPRQAKRWRAQQKERSMHAALLDALSQLLAGRFIRSRKAASAALAQESALEASGEAVPHGRQLRTLAHLVAAESSHALQDRATREAHLQNALNNIPDRAPVTELELREGAHLRAARWSLDERDANAALERLAALPQGAARRTLALRARLKATRLAHQTQEALETARLLGKHRAFSPSAAQSIVRGLAMELLNGAHDPAQLQQTWMSLEPAERAMPELAIHAAQRLSTLGGDAAQVRQWLLPVWERMVELPHAIPDHQAFKLVRALENNLDALDTGWLARIESAQQANPRDARLQYLAAMACLRRQLWGKAQQLFTQGTVQLGDASLRCSAWRHLAEMAERRGDIEAAAAAWKNAALAS</sequence>
<dbReference type="InterPro" id="IPR010817">
    <property type="entry name" value="HemY_N"/>
</dbReference>
<keyword evidence="5 7" id="KW-1133">Transmembrane helix</keyword>
<dbReference type="NCBIfam" id="TIGR00540">
    <property type="entry name" value="TPR_hemY_coli"/>
    <property type="match status" value="1"/>
</dbReference>
<evidence type="ECO:0000259" key="8">
    <source>
        <dbReference type="Pfam" id="PF07219"/>
    </source>
</evidence>
<evidence type="ECO:0000256" key="4">
    <source>
        <dbReference type="ARBA" id="ARBA00022692"/>
    </source>
</evidence>
<keyword evidence="4 7" id="KW-0812">Transmembrane</keyword>
<keyword evidence="6 7" id="KW-0472">Membrane</keyword>